<evidence type="ECO:0000313" key="1">
    <source>
        <dbReference type="EMBL" id="AKZ64648.1"/>
    </source>
</evidence>
<protein>
    <recommendedName>
        <fullName evidence="3">TniQ protein</fullName>
    </recommendedName>
</protein>
<sequence length="165" mass="18891">MKPNLLVLPHSPDGEILNSLLRRIMSYLDSGSLLKICRQLLERQPGLDGMPSHLGEFQRVFGDTYGDIDTFIENHTEFNFYCCGLRKEKITSQRVRLISMHRGPVRLCRLPLLLGTCDGTYLECPECTEAQKKRKDSLMSTAFQVLYIYPSAQSMESQCRQLTVK</sequence>
<gene>
    <name evidence="1" type="ORF">F506_20100</name>
</gene>
<organism evidence="1 2">
    <name type="scientific">Herbaspirillum hiltneri N3</name>
    <dbReference type="NCBI Taxonomy" id="1262470"/>
    <lineage>
        <taxon>Bacteria</taxon>
        <taxon>Pseudomonadati</taxon>
        <taxon>Pseudomonadota</taxon>
        <taxon>Betaproteobacteria</taxon>
        <taxon>Burkholderiales</taxon>
        <taxon>Oxalobacteraceae</taxon>
        <taxon>Herbaspirillum</taxon>
    </lineage>
</organism>
<accession>A0ABN4I0V5</accession>
<proteinExistence type="predicted"/>
<evidence type="ECO:0008006" key="3">
    <source>
        <dbReference type="Google" id="ProtNLM"/>
    </source>
</evidence>
<name>A0ABN4I0V5_9BURK</name>
<keyword evidence="2" id="KW-1185">Reference proteome</keyword>
<reference evidence="2" key="1">
    <citation type="journal article" date="2015" name="Genome Announc.">
        <title>Complete Genome Sequence of Herbaspirillum hiltneri N3 (DSM 17495), Isolated from Surface-Sterilized Wheat Roots.</title>
        <authorList>
            <person name="Guizelini D."/>
            <person name="Saizaki P.M."/>
            <person name="Coimbra N.A."/>
            <person name="Weiss V.A."/>
            <person name="Faoro H."/>
            <person name="Sfeir M.Z."/>
            <person name="Baura V.A."/>
            <person name="Monteiro R.A."/>
            <person name="Chubatsu L.S."/>
            <person name="Souza E.M."/>
            <person name="Cruz L.M."/>
            <person name="Pedrosa F.O."/>
            <person name="Raittz R.T."/>
            <person name="Marchaukoski J.N."/>
            <person name="Steffens M.B."/>
        </authorList>
    </citation>
    <scope>NUCLEOTIDE SEQUENCE [LARGE SCALE GENOMIC DNA]</scope>
    <source>
        <strain evidence="2">N3</strain>
    </source>
</reference>
<dbReference type="Proteomes" id="UP000063429">
    <property type="component" value="Chromosome"/>
</dbReference>
<evidence type="ECO:0000313" key="2">
    <source>
        <dbReference type="Proteomes" id="UP000063429"/>
    </source>
</evidence>
<dbReference type="EMBL" id="CP011409">
    <property type="protein sequence ID" value="AKZ64648.1"/>
    <property type="molecule type" value="Genomic_DNA"/>
</dbReference>